<reference evidence="2" key="1">
    <citation type="journal article" date="2018" name="DNA Res.">
        <title>Multiple hybrid de novo genome assembly of finger millet, an orphan allotetraploid crop.</title>
        <authorList>
            <person name="Hatakeyama M."/>
            <person name="Aluri S."/>
            <person name="Balachadran M.T."/>
            <person name="Sivarajan S.R."/>
            <person name="Patrignani A."/>
            <person name="Gruter S."/>
            <person name="Poveda L."/>
            <person name="Shimizu-Inatsugi R."/>
            <person name="Baeten J."/>
            <person name="Francoijs K.J."/>
            <person name="Nataraja K.N."/>
            <person name="Reddy Y.A.N."/>
            <person name="Phadnis S."/>
            <person name="Ravikumar R.L."/>
            <person name="Schlapbach R."/>
            <person name="Sreeman S.M."/>
            <person name="Shimizu K.K."/>
        </authorList>
    </citation>
    <scope>NUCLEOTIDE SEQUENCE</scope>
</reference>
<gene>
    <name evidence="2" type="primary">ga17845</name>
    <name evidence="2" type="ORF">PR202_ga17845</name>
</gene>
<dbReference type="PANTHER" id="PTHR34223">
    <property type="entry name" value="OS11G0201299 PROTEIN"/>
    <property type="match status" value="1"/>
</dbReference>
<dbReference type="InterPro" id="IPR036047">
    <property type="entry name" value="F-box-like_dom_sf"/>
</dbReference>
<dbReference type="Gene3D" id="1.20.1280.50">
    <property type="match status" value="1"/>
</dbReference>
<dbReference type="Pfam" id="PF00646">
    <property type="entry name" value="F-box"/>
    <property type="match status" value="1"/>
</dbReference>
<feature type="domain" description="F-box" evidence="1">
    <location>
        <begin position="22"/>
        <end position="57"/>
    </location>
</feature>
<dbReference type="InterPro" id="IPR001810">
    <property type="entry name" value="F-box_dom"/>
</dbReference>
<evidence type="ECO:0000313" key="2">
    <source>
        <dbReference type="EMBL" id="GJN00649.1"/>
    </source>
</evidence>
<proteinExistence type="predicted"/>
<name>A0AAV5CRE7_ELECO</name>
<reference evidence="2" key="2">
    <citation type="submission" date="2021-12" db="EMBL/GenBank/DDBJ databases">
        <title>Resequencing data analysis of finger millet.</title>
        <authorList>
            <person name="Hatakeyama M."/>
            <person name="Aluri S."/>
            <person name="Balachadran M.T."/>
            <person name="Sivarajan S.R."/>
            <person name="Poveda L."/>
            <person name="Shimizu-Inatsugi R."/>
            <person name="Schlapbach R."/>
            <person name="Sreeman S.M."/>
            <person name="Shimizu K.K."/>
        </authorList>
    </citation>
    <scope>NUCLEOTIDE SEQUENCE</scope>
</reference>
<dbReference type="InterPro" id="IPR053197">
    <property type="entry name" value="F-box_SCFL_complex_component"/>
</dbReference>
<comment type="caution">
    <text evidence="2">The sequence shown here is derived from an EMBL/GenBank/DDBJ whole genome shotgun (WGS) entry which is preliminary data.</text>
</comment>
<dbReference type="AlphaFoldDB" id="A0AAV5CRE7"/>
<dbReference type="PANTHER" id="PTHR34223:SF107">
    <property type="entry name" value="F-BOX DOMAIN-CONTAINING PROTEIN"/>
    <property type="match status" value="1"/>
</dbReference>
<accession>A0AAV5CRE7</accession>
<protein>
    <recommendedName>
        <fullName evidence="1">F-box domain-containing protein</fullName>
    </recommendedName>
</protein>
<evidence type="ECO:0000313" key="3">
    <source>
        <dbReference type="Proteomes" id="UP001054889"/>
    </source>
</evidence>
<evidence type="ECO:0000259" key="1">
    <source>
        <dbReference type="Pfam" id="PF00646"/>
    </source>
</evidence>
<organism evidence="2 3">
    <name type="scientific">Eleusine coracana subsp. coracana</name>
    <dbReference type="NCBI Taxonomy" id="191504"/>
    <lineage>
        <taxon>Eukaryota</taxon>
        <taxon>Viridiplantae</taxon>
        <taxon>Streptophyta</taxon>
        <taxon>Embryophyta</taxon>
        <taxon>Tracheophyta</taxon>
        <taxon>Spermatophyta</taxon>
        <taxon>Magnoliopsida</taxon>
        <taxon>Liliopsida</taxon>
        <taxon>Poales</taxon>
        <taxon>Poaceae</taxon>
        <taxon>PACMAD clade</taxon>
        <taxon>Chloridoideae</taxon>
        <taxon>Cynodonteae</taxon>
        <taxon>Eleusininae</taxon>
        <taxon>Eleusine</taxon>
    </lineage>
</organism>
<dbReference type="CDD" id="cd22160">
    <property type="entry name" value="F-box_AtFBL13-like"/>
    <property type="match status" value="1"/>
</dbReference>
<dbReference type="Proteomes" id="UP001054889">
    <property type="component" value="Unassembled WGS sequence"/>
</dbReference>
<dbReference type="InterPro" id="IPR053781">
    <property type="entry name" value="F-box_AtFBL13-like"/>
</dbReference>
<keyword evidence="3" id="KW-1185">Reference proteome</keyword>
<dbReference type="EMBL" id="BQKI01000008">
    <property type="protein sequence ID" value="GJN00649.1"/>
    <property type="molecule type" value="Genomic_DNA"/>
</dbReference>
<dbReference type="SUPFAM" id="SSF81383">
    <property type="entry name" value="F-box domain"/>
    <property type="match status" value="1"/>
</dbReference>
<sequence length="167" mass="18553">MSSRKKCNRAVAQAGASAKGIDALPEGLLNHILGFIDARQAVQTCVLARRWRHLWKSATTVCIGTTNPEEILSFMEHLLLLRGGSQFDVTPVLDSMPSLRDAFVTLAQKNADCCTHADESGNCSNVNWNSCYDFSLEEVEILEEEEILEELEISEEEAIPDEVEILE</sequence>